<dbReference type="PROSITE" id="PS51845">
    <property type="entry name" value="PDEASE_I_2"/>
    <property type="match status" value="1"/>
</dbReference>
<feature type="transmembrane region" description="Helical" evidence="18">
    <location>
        <begin position="50"/>
        <end position="67"/>
    </location>
</feature>
<feature type="transmembrane region" description="Helical" evidence="18">
    <location>
        <begin position="12"/>
        <end position="30"/>
    </location>
</feature>
<dbReference type="AlphaFoldDB" id="A0A671UX57"/>
<dbReference type="GO" id="GO:0007165">
    <property type="term" value="P:signal transduction"/>
    <property type="evidence" value="ECO:0007669"/>
    <property type="project" value="InterPro"/>
</dbReference>
<feature type="compositionally biased region" description="Basic and acidic residues" evidence="17">
    <location>
        <begin position="919"/>
        <end position="936"/>
    </location>
</feature>
<evidence type="ECO:0000256" key="10">
    <source>
        <dbReference type="ARBA" id="ARBA00023136"/>
    </source>
</evidence>
<keyword evidence="4" id="KW-0140">cGMP</keyword>
<comment type="catalytic activity">
    <reaction evidence="13">
        <text>3',5'-cyclic GMP + H2O = GMP + H(+)</text>
        <dbReference type="Rhea" id="RHEA:16957"/>
        <dbReference type="ChEBI" id="CHEBI:15377"/>
        <dbReference type="ChEBI" id="CHEBI:15378"/>
        <dbReference type="ChEBI" id="CHEBI:57746"/>
        <dbReference type="ChEBI" id="CHEBI:58115"/>
    </reaction>
    <physiologicalReaction direction="left-to-right" evidence="13">
        <dbReference type="Rhea" id="RHEA:16958"/>
    </physiologicalReaction>
</comment>
<evidence type="ECO:0000256" key="1">
    <source>
        <dbReference type="ARBA" id="ARBA00001936"/>
    </source>
</evidence>
<evidence type="ECO:0000256" key="13">
    <source>
        <dbReference type="ARBA" id="ARBA00033684"/>
    </source>
</evidence>
<feature type="region of interest" description="Disordered" evidence="17">
    <location>
        <begin position="861"/>
        <end position="899"/>
    </location>
</feature>
<gene>
    <name evidence="20" type="primary">PDE3B</name>
    <name evidence="20" type="synonym">pde3b</name>
</gene>
<evidence type="ECO:0000256" key="9">
    <source>
        <dbReference type="ARBA" id="ARBA00022989"/>
    </source>
</evidence>
<evidence type="ECO:0000256" key="5">
    <source>
        <dbReference type="ARBA" id="ARBA00022553"/>
    </source>
</evidence>
<comment type="similarity">
    <text evidence="15">Belongs to the cyclic nucleotide phosphodiesterase family. PDE3 subfamily.</text>
</comment>
<reference evidence="20" key="1">
    <citation type="submission" date="2021-04" db="EMBL/GenBank/DDBJ databases">
        <authorList>
            <consortium name="Wellcome Sanger Institute Data Sharing"/>
        </authorList>
    </citation>
    <scope>NUCLEOTIDE SEQUENCE [LARGE SCALE GENOMIC DNA]</scope>
</reference>
<evidence type="ECO:0000256" key="12">
    <source>
        <dbReference type="ARBA" id="ARBA00033675"/>
    </source>
</evidence>
<feature type="domain" description="PDEase" evidence="19">
    <location>
        <begin position="520"/>
        <end position="929"/>
    </location>
</feature>
<evidence type="ECO:0000256" key="3">
    <source>
        <dbReference type="ARBA" id="ARBA00004141"/>
    </source>
</evidence>
<accession>A0A671UX57</accession>
<proteinExistence type="inferred from homology"/>
<feature type="compositionally biased region" description="Acidic residues" evidence="17">
    <location>
        <begin position="867"/>
        <end position="895"/>
    </location>
</feature>
<dbReference type="Gene3D" id="1.10.1300.10">
    <property type="entry name" value="3'5'-cyclic nucleotide phosphodiesterase, catalytic domain"/>
    <property type="match status" value="1"/>
</dbReference>
<keyword evidence="6 18" id="KW-0812">Transmembrane</keyword>
<dbReference type="GO" id="GO:0004114">
    <property type="term" value="F:3',5'-cyclic-nucleotide phosphodiesterase activity"/>
    <property type="evidence" value="ECO:0007669"/>
    <property type="project" value="UniProtKB-EC"/>
</dbReference>
<evidence type="ECO:0000256" key="7">
    <source>
        <dbReference type="ARBA" id="ARBA00022723"/>
    </source>
</evidence>
<organism evidence="20 21">
    <name type="scientific">Sparus aurata</name>
    <name type="common">Gilthead sea bream</name>
    <dbReference type="NCBI Taxonomy" id="8175"/>
    <lineage>
        <taxon>Eukaryota</taxon>
        <taxon>Metazoa</taxon>
        <taxon>Chordata</taxon>
        <taxon>Craniata</taxon>
        <taxon>Vertebrata</taxon>
        <taxon>Euteleostomi</taxon>
        <taxon>Actinopterygii</taxon>
        <taxon>Neopterygii</taxon>
        <taxon>Teleostei</taxon>
        <taxon>Neoteleostei</taxon>
        <taxon>Acanthomorphata</taxon>
        <taxon>Eupercaria</taxon>
        <taxon>Spariformes</taxon>
        <taxon>Sparidae</taxon>
        <taxon>Sparus</taxon>
    </lineage>
</organism>
<dbReference type="Ensembl" id="ENSSAUT00010019531.1">
    <property type="protein sequence ID" value="ENSSAUP00010018488.1"/>
    <property type="gene ID" value="ENSSAUG00010008307.1"/>
</dbReference>
<dbReference type="CDD" id="cd00077">
    <property type="entry name" value="HDc"/>
    <property type="match status" value="1"/>
</dbReference>
<comment type="catalytic activity">
    <reaction evidence="12">
        <text>3',5'-cyclic AMP + H2O = AMP + H(+)</text>
        <dbReference type="Rhea" id="RHEA:25277"/>
        <dbReference type="ChEBI" id="CHEBI:15377"/>
        <dbReference type="ChEBI" id="CHEBI:15378"/>
        <dbReference type="ChEBI" id="CHEBI:58165"/>
        <dbReference type="ChEBI" id="CHEBI:456215"/>
    </reaction>
    <physiologicalReaction direction="left-to-right" evidence="12">
        <dbReference type="Rhea" id="RHEA:25278"/>
    </physiologicalReaction>
</comment>
<keyword evidence="9 18" id="KW-1133">Transmembrane helix</keyword>
<comment type="cofactor">
    <cofactor evidence="16">
        <name>a divalent metal cation</name>
        <dbReference type="ChEBI" id="CHEBI:60240"/>
    </cofactor>
    <text evidence="16">Binds 2 divalent metal cations per subunit. Site 1 may preferentially bind zinc ions, while site 2 has a preference for magnesium and/or manganese ions.</text>
</comment>
<evidence type="ECO:0000256" key="6">
    <source>
        <dbReference type="ARBA" id="ARBA00022692"/>
    </source>
</evidence>
<protein>
    <recommendedName>
        <fullName evidence="16">Phosphodiesterase</fullName>
        <ecNumber evidence="16">3.1.4.-</ecNumber>
    </recommendedName>
</protein>
<keyword evidence="8 16" id="KW-0378">Hydrolase</keyword>
<comment type="catalytic activity">
    <reaction evidence="14">
        <text>a nucleoside 3',5'-cyclic phosphate + H2O = a nucleoside 5'-phosphate + H(+)</text>
        <dbReference type="Rhea" id="RHEA:14653"/>
        <dbReference type="ChEBI" id="CHEBI:15377"/>
        <dbReference type="ChEBI" id="CHEBI:15378"/>
        <dbReference type="ChEBI" id="CHEBI:57867"/>
        <dbReference type="ChEBI" id="CHEBI:58464"/>
        <dbReference type="EC" id="3.1.4.17"/>
    </reaction>
    <physiologicalReaction direction="left-to-right" evidence="14">
        <dbReference type="Rhea" id="RHEA:14654"/>
    </physiologicalReaction>
</comment>
<dbReference type="FunFam" id="1.10.1300.10:FF:000008">
    <property type="entry name" value="Phosphodiesterase"/>
    <property type="match status" value="1"/>
</dbReference>
<comment type="cofactor">
    <cofactor evidence="2">
        <name>Mg(2+)</name>
        <dbReference type="ChEBI" id="CHEBI:18420"/>
    </cofactor>
</comment>
<evidence type="ECO:0000313" key="21">
    <source>
        <dbReference type="Proteomes" id="UP000472265"/>
    </source>
</evidence>
<comment type="subcellular location">
    <subcellularLocation>
        <location evidence="3">Membrane</location>
        <topology evidence="3">Multi-pass membrane protein</topology>
    </subcellularLocation>
</comment>
<dbReference type="SMART" id="SM00471">
    <property type="entry name" value="HDc"/>
    <property type="match status" value="1"/>
</dbReference>
<feature type="compositionally biased region" description="Basic and acidic residues" evidence="17">
    <location>
        <begin position="354"/>
        <end position="365"/>
    </location>
</feature>
<evidence type="ECO:0000256" key="17">
    <source>
        <dbReference type="SAM" id="MobiDB-lite"/>
    </source>
</evidence>
<evidence type="ECO:0000256" key="11">
    <source>
        <dbReference type="ARBA" id="ARBA00023149"/>
    </source>
</evidence>
<keyword evidence="5" id="KW-0597">Phosphoprotein</keyword>
<feature type="transmembrane region" description="Helical" evidence="18">
    <location>
        <begin position="87"/>
        <end position="111"/>
    </location>
</feature>
<evidence type="ECO:0000256" key="18">
    <source>
        <dbReference type="SAM" id="Phobius"/>
    </source>
</evidence>
<feature type="compositionally biased region" description="Acidic residues" evidence="17">
    <location>
        <begin position="960"/>
        <end position="969"/>
    </location>
</feature>
<evidence type="ECO:0000313" key="20">
    <source>
        <dbReference type="Ensembl" id="ENSSAUP00010018488.1"/>
    </source>
</evidence>
<feature type="compositionally biased region" description="Polar residues" evidence="17">
    <location>
        <begin position="368"/>
        <end position="395"/>
    </location>
</feature>
<evidence type="ECO:0000256" key="8">
    <source>
        <dbReference type="ARBA" id="ARBA00022801"/>
    </source>
</evidence>
<dbReference type="InterPro" id="IPR036971">
    <property type="entry name" value="PDEase_catalytic_dom_sf"/>
</dbReference>
<dbReference type="InterPro" id="IPR023174">
    <property type="entry name" value="PDEase_CS"/>
</dbReference>
<feature type="transmembrane region" description="Helical" evidence="18">
    <location>
        <begin position="117"/>
        <end position="137"/>
    </location>
</feature>
<dbReference type="GeneTree" id="ENSGT00940000159336"/>
<feature type="compositionally biased region" description="Basic and acidic residues" evidence="17">
    <location>
        <begin position="502"/>
        <end position="513"/>
    </location>
</feature>
<dbReference type="SUPFAM" id="SSF109604">
    <property type="entry name" value="HD-domain/PDEase-like"/>
    <property type="match status" value="1"/>
</dbReference>
<reference evidence="20" key="2">
    <citation type="submission" date="2025-08" db="UniProtKB">
        <authorList>
            <consortium name="Ensembl"/>
        </authorList>
    </citation>
    <scope>IDENTIFICATION</scope>
</reference>
<dbReference type="InterPro" id="IPR003607">
    <property type="entry name" value="HD/PDEase_dom"/>
</dbReference>
<dbReference type="EC" id="3.1.4.-" evidence="16"/>
<comment type="cofactor">
    <cofactor evidence="1">
        <name>Mn(2+)</name>
        <dbReference type="ChEBI" id="CHEBI:29035"/>
    </cofactor>
</comment>
<evidence type="ECO:0000256" key="4">
    <source>
        <dbReference type="ARBA" id="ARBA00022535"/>
    </source>
</evidence>
<feature type="compositionally biased region" description="Polar residues" evidence="17">
    <location>
        <begin position="938"/>
        <end position="954"/>
    </location>
</feature>
<evidence type="ECO:0000256" key="15">
    <source>
        <dbReference type="ARBA" id="ARBA00060946"/>
    </source>
</evidence>
<dbReference type="PROSITE" id="PS00126">
    <property type="entry name" value="PDEASE_I_1"/>
    <property type="match status" value="1"/>
</dbReference>
<keyword evidence="11" id="KW-0114">cAMP</keyword>
<feature type="region of interest" description="Disordered" evidence="17">
    <location>
        <begin position="919"/>
        <end position="969"/>
    </location>
</feature>
<dbReference type="GO" id="GO:0046872">
    <property type="term" value="F:metal ion binding"/>
    <property type="evidence" value="ECO:0007669"/>
    <property type="project" value="UniProtKB-KW"/>
</dbReference>
<name>A0A671UX57_SPAAU</name>
<keyword evidence="7 16" id="KW-0479">Metal-binding</keyword>
<dbReference type="InterPro" id="IPR002073">
    <property type="entry name" value="PDEase_catalytic_dom"/>
</dbReference>
<feature type="compositionally biased region" description="Low complexity" evidence="17">
    <location>
        <begin position="327"/>
        <end position="347"/>
    </location>
</feature>
<dbReference type="GO" id="GO:0016020">
    <property type="term" value="C:membrane"/>
    <property type="evidence" value="ECO:0007669"/>
    <property type="project" value="UniProtKB-SubCell"/>
</dbReference>
<feature type="compositionally biased region" description="Low complexity" evidence="17">
    <location>
        <begin position="406"/>
        <end position="433"/>
    </location>
</feature>
<dbReference type="PANTHER" id="PTHR11347">
    <property type="entry name" value="CYCLIC NUCLEOTIDE PHOSPHODIESTERASE"/>
    <property type="match status" value="1"/>
</dbReference>
<feature type="region of interest" description="Disordered" evidence="17">
    <location>
        <begin position="502"/>
        <end position="535"/>
    </location>
</feature>
<dbReference type="Proteomes" id="UP000472265">
    <property type="component" value="Chromosome 4"/>
</dbReference>
<evidence type="ECO:0000256" key="2">
    <source>
        <dbReference type="ARBA" id="ARBA00001946"/>
    </source>
</evidence>
<reference evidence="20" key="3">
    <citation type="submission" date="2025-09" db="UniProtKB">
        <authorList>
            <consortium name="Ensembl"/>
        </authorList>
    </citation>
    <scope>IDENTIFICATION</scope>
</reference>
<evidence type="ECO:0000256" key="14">
    <source>
        <dbReference type="ARBA" id="ARBA00033709"/>
    </source>
</evidence>
<evidence type="ECO:0000259" key="19">
    <source>
        <dbReference type="PROSITE" id="PS51845"/>
    </source>
</evidence>
<keyword evidence="10 18" id="KW-0472">Membrane</keyword>
<sequence length="969" mass="108054">DQRPHMRNGVSALYVGAFVVFAVSFLVSRGLQSDSLWDLRTFLSGFSQSISPLFSIGCAFFFLTFYLRRKKKESSKCWLVSLPASCYLGDFLVLLLFVLGCVGLLTLIPTLKLKHSVLILVFASVVWLVSFTSLSGLPALLRPLFACFAGVSGSLLGLCFDRYYPSREAPSGVSTAEEKVPVIRPRRRSSCVSLGETSTSYYGSCKMPRRPSLPCISREQMILWDWDLKHWYKPQYQGAVSGNGVDLSVINEARNLVSDLLMDSSLSPQTIASLRSVSSLMGTFSGSCRPRVNPFTPFPGFYPCDEVEDSVERSDRKTIKGLSSRNSLPTPQPRRSSTSSSCSILPPLDSASSRWERNNGKRPHPDLNLTSPGLSNGPNANLLTIPKQRSSSVTLTYHAGPRRAGTSPSLSPVTSPTHCSPTASTGSSSSLVTRPPVEFPDTADFLTKPSVNLNLHKPLGYTLSSPDFQQGFRSSTLPLSLVYAAGEGLEYTGEPLIREESVEVDVSEDRRPDAAGNQGQTEEEEKEKSPGTDQMNTWNFQIFDLVDKTGGKTGRILSYVTYTLFQDTCLFEIFKIPVREFMTYFCALENGYRDIPYHNRVHATDVLHAVWYLTTRPIPGFQQIHSDGISPGRISYASSKSSSISDDSYGCLAWNIPALELMALYVAAAMHDYDHPGRTNAFLVATNAHQAVLYNDRSVLENHHAAAAWSLYLSRPEFNFLVNLDHVEFKRFRFLVIEAILATDLKKHFDFLAEFNSKVNDVNSPGIDWTNENDRLLVCQVCIKLADINGPAKVRDLHLKWTEGIVNEFYEQGDEEARLGLPISPFMDRSSPQLAKLQESFITHIVGPLCNSYDAAGLLPGHWINEEGSDEDEDEGQVDTDTDEDEDEDDELEDELAPKRRKGRRRLFCSIMQHLTENHKVWKKTIEEEEKSKELGKQQQPDSLPASLPTSPSDDIQVIQEEEEGEERQ</sequence>
<feature type="region of interest" description="Disordered" evidence="17">
    <location>
        <begin position="312"/>
        <end position="434"/>
    </location>
</feature>
<dbReference type="Pfam" id="PF00233">
    <property type="entry name" value="PDEase_I"/>
    <property type="match status" value="1"/>
</dbReference>
<keyword evidence="21" id="KW-1185">Reference proteome</keyword>
<evidence type="ECO:0000256" key="16">
    <source>
        <dbReference type="RuleBase" id="RU363067"/>
    </source>
</evidence>